<evidence type="ECO:0000259" key="9">
    <source>
        <dbReference type="Pfam" id="PF04552"/>
    </source>
</evidence>
<dbReference type="InterPro" id="IPR007046">
    <property type="entry name" value="RNA_pol_sigma_54_core-bd"/>
</dbReference>
<dbReference type="NCBIfam" id="NF009118">
    <property type="entry name" value="PRK12469.1"/>
    <property type="match status" value="1"/>
</dbReference>
<protein>
    <submittedName>
        <fullName evidence="11">RNA polymerase factor sigma-54</fullName>
    </submittedName>
</protein>
<dbReference type="NCBIfam" id="TIGR02395">
    <property type="entry name" value="rpoN_sigma"/>
    <property type="match status" value="1"/>
</dbReference>
<dbReference type="PIRSF" id="PIRSF000774">
    <property type="entry name" value="RpoN"/>
    <property type="match status" value="1"/>
</dbReference>
<dbReference type="PROSITE" id="PS00718">
    <property type="entry name" value="SIGMA54_2"/>
    <property type="match status" value="1"/>
</dbReference>
<keyword evidence="3" id="KW-0808">Transferase</keyword>
<dbReference type="PANTHER" id="PTHR32248:SF4">
    <property type="entry name" value="RNA POLYMERASE SIGMA-54 FACTOR"/>
    <property type="match status" value="1"/>
</dbReference>
<dbReference type="Pfam" id="PF00309">
    <property type="entry name" value="Sigma54_AID"/>
    <property type="match status" value="1"/>
</dbReference>
<dbReference type="Gene3D" id="1.10.10.1330">
    <property type="entry name" value="RNA polymerase sigma-54 factor, core-binding domain"/>
    <property type="match status" value="1"/>
</dbReference>
<keyword evidence="8" id="KW-0804">Transcription</keyword>
<dbReference type="PROSITE" id="PS50044">
    <property type="entry name" value="SIGMA54_3"/>
    <property type="match status" value="1"/>
</dbReference>
<evidence type="ECO:0000256" key="5">
    <source>
        <dbReference type="ARBA" id="ARBA00023015"/>
    </source>
</evidence>
<evidence type="ECO:0000256" key="3">
    <source>
        <dbReference type="ARBA" id="ARBA00022679"/>
    </source>
</evidence>
<dbReference type="InterPro" id="IPR038709">
    <property type="entry name" value="RpoN_core-bd_sf"/>
</dbReference>
<dbReference type="Pfam" id="PF04552">
    <property type="entry name" value="Sigma54_DBD"/>
    <property type="match status" value="1"/>
</dbReference>
<comment type="caution">
    <text evidence="11">The sequence shown here is derived from an EMBL/GenBank/DDBJ whole genome shotgun (WGS) entry which is preliminary data.</text>
</comment>
<dbReference type="EMBL" id="JBGLYH010000004">
    <property type="protein sequence ID" value="MEZ7195612.1"/>
    <property type="molecule type" value="Genomic_DNA"/>
</dbReference>
<dbReference type="Proteomes" id="UP001568698">
    <property type="component" value="Unassembled WGS sequence"/>
</dbReference>
<dbReference type="InterPro" id="IPR000394">
    <property type="entry name" value="RNA_pol_sigma_54"/>
</dbReference>
<feature type="domain" description="RNA polymerase sigma factor 54 core-binding" evidence="10">
    <location>
        <begin position="108"/>
        <end position="295"/>
    </location>
</feature>
<dbReference type="PANTHER" id="PTHR32248">
    <property type="entry name" value="RNA POLYMERASE SIGMA-54 FACTOR"/>
    <property type="match status" value="1"/>
</dbReference>
<feature type="domain" description="RNA polymerase sigma factor 54 DNA-binding" evidence="9">
    <location>
        <begin position="308"/>
        <end position="467"/>
    </location>
</feature>
<dbReference type="PRINTS" id="PR00045">
    <property type="entry name" value="SIGMA54FCT"/>
</dbReference>
<keyword evidence="12" id="KW-1185">Reference proteome</keyword>
<proteinExistence type="inferred from homology"/>
<dbReference type="PROSITE" id="PS00717">
    <property type="entry name" value="SIGMA54_1"/>
    <property type="match status" value="1"/>
</dbReference>
<evidence type="ECO:0000256" key="2">
    <source>
        <dbReference type="ARBA" id="ARBA00022478"/>
    </source>
</evidence>
<keyword evidence="5" id="KW-0805">Transcription regulation</keyword>
<evidence type="ECO:0000313" key="12">
    <source>
        <dbReference type="Proteomes" id="UP001568698"/>
    </source>
</evidence>
<dbReference type="InterPro" id="IPR007634">
    <property type="entry name" value="RNA_pol_sigma_54_DNA-bd"/>
</dbReference>
<dbReference type="Gene3D" id="1.10.10.60">
    <property type="entry name" value="Homeodomain-like"/>
    <property type="match status" value="1"/>
</dbReference>
<comment type="similarity">
    <text evidence="1">Belongs to the sigma-54 factor family.</text>
</comment>
<evidence type="ECO:0000313" key="11">
    <source>
        <dbReference type="EMBL" id="MEZ7195612.1"/>
    </source>
</evidence>
<name>A0ABV4K1G8_9BACT</name>
<organism evidence="11 12">
    <name type="scientific">Pseudodesulfovibrio karagichevae</name>
    <dbReference type="NCBI Taxonomy" id="3239305"/>
    <lineage>
        <taxon>Bacteria</taxon>
        <taxon>Pseudomonadati</taxon>
        <taxon>Thermodesulfobacteriota</taxon>
        <taxon>Desulfovibrionia</taxon>
        <taxon>Desulfovibrionales</taxon>
        <taxon>Desulfovibrionaceae</taxon>
    </lineage>
</organism>
<evidence type="ECO:0000256" key="8">
    <source>
        <dbReference type="ARBA" id="ARBA00023163"/>
    </source>
</evidence>
<evidence type="ECO:0000256" key="1">
    <source>
        <dbReference type="ARBA" id="ARBA00008798"/>
    </source>
</evidence>
<keyword evidence="6" id="KW-0731">Sigma factor</keyword>
<keyword evidence="4" id="KW-0548">Nucleotidyltransferase</keyword>
<dbReference type="RefSeq" id="WP_371385161.1">
    <property type="nucleotide sequence ID" value="NZ_JBGLYH010000004.1"/>
</dbReference>
<keyword evidence="7" id="KW-0238">DNA-binding</keyword>
<evidence type="ECO:0000256" key="4">
    <source>
        <dbReference type="ARBA" id="ARBA00022695"/>
    </source>
</evidence>
<evidence type="ECO:0000256" key="6">
    <source>
        <dbReference type="ARBA" id="ARBA00023082"/>
    </source>
</evidence>
<accession>A0ABV4K1G8</accession>
<keyword evidence="2" id="KW-0240">DNA-directed RNA polymerase</keyword>
<sequence>MGLELRQQLKLSQQLVMTPQLQQAIKLLQLSRLELLETVQQELLENPFLEETETDTEVPDKTEVLTESQAEEELVRNADWENYLGEFSSTSKQALSRDMEMPEEGMSFEARLASKPSLEGHLNWQMRLSNFTEHELAIGDVILGNLDSNGYLQASPEELAAMVQATEEEIAAVLHRVQHLDPVGVGARTPQECLLVQMEVLGYDDPIMVSLVRDHLEDLEKNRYKPLARKFKISMDELKAYLDLMQTLDPMPGANFSSTEPHYVSPDVFVYKYGEDFVIILNEDGMPRLQMNTFYMDSMKGAADKEKEYFQEKMRSAAWLMKSLYQRQRTLYKVVESIVGFQRAFFEEGVTKLKPLILKEVAEDIEMHESTVSRITTSKYVSTPHGIFELKFFFNSALDLNDGSQVGSESVKALIKQMIADEDTKKPLSDERIGEILQEKLEVNIARRTVAKYRSAMGIPSSSKRKQYF</sequence>
<evidence type="ECO:0000259" key="10">
    <source>
        <dbReference type="Pfam" id="PF04963"/>
    </source>
</evidence>
<reference evidence="11 12" key="1">
    <citation type="submission" date="2024-08" db="EMBL/GenBank/DDBJ databases">
        <title>Sulfate-reducing bacteria isolated from formation water of the oil field in Kazakhstan and description of Pseudodesulfovibrio sp.</title>
        <authorList>
            <person name="Bidzhieva S.K."/>
            <person name="Tourova T.P."/>
            <person name="Grouzdev D.S."/>
            <person name="Beletsky A.V."/>
            <person name="Sokolova D.S."/>
            <person name="Samigullina S.R."/>
            <person name="Poltaraus A.B."/>
            <person name="Avtukh A.N."/>
            <person name="Tereshina V.M."/>
            <person name="Zhaparov N.S."/>
            <person name="Mardanov A.V."/>
            <person name="Nazina T.N."/>
        </authorList>
    </citation>
    <scope>NUCLEOTIDE SEQUENCE [LARGE SCALE GENOMIC DNA]</scope>
    <source>
        <strain evidence="11 12">9FUS</strain>
    </source>
</reference>
<gene>
    <name evidence="11" type="primary">rpoN</name>
    <name evidence="11" type="ORF">AB6M95_02545</name>
</gene>
<dbReference type="Pfam" id="PF04963">
    <property type="entry name" value="Sigma54_CBD"/>
    <property type="match status" value="1"/>
</dbReference>
<evidence type="ECO:0000256" key="7">
    <source>
        <dbReference type="ARBA" id="ARBA00023125"/>
    </source>
</evidence>